<dbReference type="SUPFAM" id="SSF50969">
    <property type="entry name" value="YVTN repeat-like/Quinoprotein amine dehydrogenase"/>
    <property type="match status" value="1"/>
</dbReference>
<gene>
    <name evidence="1" type="ORF">CCYN2B_50025</name>
</gene>
<sequence>MIYFDCGVHNANRTAFFNCTNEDGKQIGTFLIDFNTDEKFVYATEPDESEIFDISPCGTKVLTIDRTYEKRKRKTKIFNLKTKELLFETNVFFGYEAWFTYVPNLLVVRADVKGKSNDKLFLFDTQKNEIVHFMQGNACLPYCSKNFYDDVFVYPNSRKKDEVIVLDLNTLEEKTIHLGAKKLIHRIEALGNDEFFAIDGEFFGIKFTAEGEILWKTKKLDWEKFYYAPNFFILDNQIIFNDSLGNRIDISTGELTHTNVRSWGKSTPFFDNWVIYNTGKMYEINTDKTDKLNIQKYLEK</sequence>
<proteinExistence type="predicted"/>
<dbReference type="eggNOG" id="ENOG502ZN7X">
    <property type="taxonomic scope" value="Bacteria"/>
</dbReference>
<reference evidence="2" key="1">
    <citation type="submission" date="2015-01" db="EMBL/GenBank/DDBJ databases">
        <authorList>
            <person name="MANFREDI Pablo"/>
        </authorList>
    </citation>
    <scope>NUCLEOTIDE SEQUENCE [LARGE SCALE GENOMIC DNA]</scope>
    <source>
        <strain evidence="2">Ccyn2B</strain>
    </source>
</reference>
<dbReference type="STRING" id="28189.CCYN74_30266"/>
<dbReference type="RefSeq" id="WP_041993709.1">
    <property type="nucleotide sequence ID" value="NZ_CDOD01000045.1"/>
</dbReference>
<dbReference type="Proteomes" id="UP000038055">
    <property type="component" value="Unassembled WGS sequence"/>
</dbReference>
<protein>
    <submittedName>
        <fullName evidence="1">Uncharacterized protein</fullName>
    </submittedName>
</protein>
<dbReference type="InterPro" id="IPR011044">
    <property type="entry name" value="Quino_amine_DH_bsu"/>
</dbReference>
<accession>A0A0B7HI64</accession>
<dbReference type="EMBL" id="CDOD01000045">
    <property type="protein sequence ID" value="CEN38339.1"/>
    <property type="molecule type" value="Genomic_DNA"/>
</dbReference>
<dbReference type="AlphaFoldDB" id="A0A0B7HI64"/>
<evidence type="ECO:0000313" key="1">
    <source>
        <dbReference type="EMBL" id="CEN38339.1"/>
    </source>
</evidence>
<evidence type="ECO:0000313" key="2">
    <source>
        <dbReference type="Proteomes" id="UP000038055"/>
    </source>
</evidence>
<name>A0A0B7HI64_9FLAO</name>
<organism evidence="1 2">
    <name type="scientific">Capnocytophaga cynodegmi</name>
    <dbReference type="NCBI Taxonomy" id="28189"/>
    <lineage>
        <taxon>Bacteria</taxon>
        <taxon>Pseudomonadati</taxon>
        <taxon>Bacteroidota</taxon>
        <taxon>Flavobacteriia</taxon>
        <taxon>Flavobacteriales</taxon>
        <taxon>Flavobacteriaceae</taxon>
        <taxon>Capnocytophaga</taxon>
    </lineage>
</organism>
<keyword evidence="2" id="KW-1185">Reference proteome</keyword>